<name>A0A803JUC1_XENTR</name>
<feature type="transmembrane region" description="Helical" evidence="20">
    <location>
        <begin position="540"/>
        <end position="561"/>
    </location>
</feature>
<dbReference type="Ensembl" id="ENSXETT00000113297">
    <property type="protein sequence ID" value="ENSXETP00000111621"/>
    <property type="gene ID" value="ENSXETG00000037192"/>
</dbReference>
<keyword evidence="8" id="KW-0479">Metal-binding</keyword>
<evidence type="ECO:0000256" key="14">
    <source>
        <dbReference type="ARBA" id="ARBA00023065"/>
    </source>
</evidence>
<keyword evidence="4" id="KW-0597">Phosphoprotein</keyword>
<evidence type="ECO:0000256" key="17">
    <source>
        <dbReference type="ARBA" id="ARBA00036634"/>
    </source>
</evidence>
<evidence type="ECO:0000256" key="2">
    <source>
        <dbReference type="ARBA" id="ARBA00022448"/>
    </source>
</evidence>
<evidence type="ECO:0000259" key="21">
    <source>
        <dbReference type="Pfam" id="PF00520"/>
    </source>
</evidence>
<evidence type="ECO:0000256" key="5">
    <source>
        <dbReference type="ARBA" id="ARBA00022568"/>
    </source>
</evidence>
<feature type="region of interest" description="Disordered" evidence="19">
    <location>
        <begin position="622"/>
        <end position="664"/>
    </location>
</feature>
<evidence type="ECO:0000313" key="22">
    <source>
        <dbReference type="Ensembl" id="ENSXETP00000111621"/>
    </source>
</evidence>
<dbReference type="InterPro" id="IPR002110">
    <property type="entry name" value="Ankyrin_rpt"/>
</dbReference>
<dbReference type="Reactome" id="R-XTR-3295583">
    <property type="pathway name" value="TRP channels"/>
</dbReference>
<dbReference type="Proteomes" id="UP000008143">
    <property type="component" value="Chromosome 7"/>
</dbReference>
<evidence type="ECO:0000256" key="18">
    <source>
        <dbReference type="PROSITE-ProRule" id="PRU00023"/>
    </source>
</evidence>
<keyword evidence="23" id="KW-1185">Reference proteome</keyword>
<dbReference type="PROSITE" id="PS50297">
    <property type="entry name" value="ANK_REP_REGION"/>
    <property type="match status" value="3"/>
</dbReference>
<keyword evidence="15 20" id="KW-0472">Membrane</keyword>
<evidence type="ECO:0000256" key="7">
    <source>
        <dbReference type="ARBA" id="ARBA00022692"/>
    </source>
</evidence>
<dbReference type="SUPFAM" id="SSF48403">
    <property type="entry name" value="Ankyrin repeat"/>
    <property type="match status" value="1"/>
</dbReference>
<dbReference type="Bgee" id="ENSXETG00000037192">
    <property type="expression patterns" value="Expressed in neurula embryo and 1 other cell type or tissue"/>
</dbReference>
<keyword evidence="7 20" id="KW-0812">Transmembrane</keyword>
<keyword evidence="11" id="KW-0112">Calmodulin-binding</keyword>
<dbReference type="GO" id="GO:0046872">
    <property type="term" value="F:metal ion binding"/>
    <property type="evidence" value="ECO:0007669"/>
    <property type="project" value="UniProtKB-KW"/>
</dbReference>
<protein>
    <submittedName>
        <fullName evidence="24">Transient receptor potential cation channel subfamily V member 6 isoform X1</fullName>
    </submittedName>
    <submittedName>
        <fullName evidence="22">Transient receptor potential cation channel, subfamily V, member 6</fullName>
    </submittedName>
</protein>
<dbReference type="OMA" id="GWEILCH"/>
<dbReference type="InterPro" id="IPR005821">
    <property type="entry name" value="Ion_trans_dom"/>
</dbReference>
<evidence type="ECO:0000256" key="10">
    <source>
        <dbReference type="ARBA" id="ARBA00022837"/>
    </source>
</evidence>
<evidence type="ECO:0000256" key="4">
    <source>
        <dbReference type="ARBA" id="ARBA00022553"/>
    </source>
</evidence>
<dbReference type="PANTHER" id="PTHR10582:SF40">
    <property type="entry name" value="TRANSIENT RECEPTOR POTENTIAL CATION CHANNEL SUBFAMILY V MEMBER 6 ISOFORM X1"/>
    <property type="match status" value="1"/>
</dbReference>
<keyword evidence="9" id="KW-0677">Repeat</keyword>
<keyword evidence="13 18" id="KW-0040">ANK repeat</keyword>
<feature type="repeat" description="ANK" evidence="18">
    <location>
        <begin position="98"/>
        <end position="130"/>
    </location>
</feature>
<dbReference type="Gene3D" id="1.25.40.20">
    <property type="entry name" value="Ankyrin repeat-containing domain"/>
    <property type="match status" value="2"/>
</dbReference>
<keyword evidence="2" id="KW-0813">Transport</keyword>
<dbReference type="CTD" id="55503"/>
<evidence type="ECO:0000256" key="13">
    <source>
        <dbReference type="ARBA" id="ARBA00023043"/>
    </source>
</evidence>
<dbReference type="PRINTS" id="PR01415">
    <property type="entry name" value="ANKYRIN"/>
</dbReference>
<evidence type="ECO:0000256" key="3">
    <source>
        <dbReference type="ARBA" id="ARBA00022475"/>
    </source>
</evidence>
<organism evidence="22">
    <name type="scientific">Xenopus tropicalis</name>
    <name type="common">Western clawed frog</name>
    <name type="synonym">Silurana tropicalis</name>
    <dbReference type="NCBI Taxonomy" id="8364"/>
    <lineage>
        <taxon>Eukaryota</taxon>
        <taxon>Metazoa</taxon>
        <taxon>Chordata</taxon>
        <taxon>Craniata</taxon>
        <taxon>Vertebrata</taxon>
        <taxon>Euteleostomi</taxon>
        <taxon>Amphibia</taxon>
        <taxon>Batrachia</taxon>
        <taxon>Anura</taxon>
        <taxon>Pipoidea</taxon>
        <taxon>Pipidae</taxon>
        <taxon>Xenopodinae</taxon>
        <taxon>Xenopus</taxon>
        <taxon>Silurana</taxon>
    </lineage>
</organism>
<dbReference type="GO" id="GO:0005886">
    <property type="term" value="C:plasma membrane"/>
    <property type="evidence" value="ECO:0000318"/>
    <property type="project" value="GO_Central"/>
</dbReference>
<dbReference type="RefSeq" id="XP_031761822.1">
    <property type="nucleotide sequence ID" value="XM_031905962.1"/>
</dbReference>
<feature type="domain" description="Ion transport" evidence="21">
    <location>
        <begin position="368"/>
        <end position="570"/>
    </location>
</feature>
<feature type="transmembrane region" description="Helical" evidence="20">
    <location>
        <begin position="310"/>
        <end position="334"/>
    </location>
</feature>
<dbReference type="AGR" id="Xenbase:XB-GENE-6049365"/>
<evidence type="ECO:0000256" key="20">
    <source>
        <dbReference type="SAM" id="Phobius"/>
    </source>
</evidence>
<dbReference type="PANTHER" id="PTHR10582">
    <property type="entry name" value="TRANSIENT RECEPTOR POTENTIAL ION CHANNEL PROTEIN"/>
    <property type="match status" value="1"/>
</dbReference>
<evidence type="ECO:0000256" key="15">
    <source>
        <dbReference type="ARBA" id="ARBA00023136"/>
    </source>
</evidence>
<dbReference type="GeneTree" id="ENSGT00940000156687"/>
<feature type="transmembrane region" description="Helical" evidence="20">
    <location>
        <begin position="434"/>
        <end position="451"/>
    </location>
</feature>
<feature type="compositionally biased region" description="Acidic residues" evidence="19">
    <location>
        <begin position="631"/>
        <end position="641"/>
    </location>
</feature>
<keyword evidence="6" id="KW-0107">Calcium channel</keyword>
<dbReference type="Pfam" id="PF00520">
    <property type="entry name" value="Ion_trans"/>
    <property type="match status" value="1"/>
</dbReference>
<keyword evidence="5" id="KW-0109">Calcium transport</keyword>
<evidence type="ECO:0000313" key="25">
    <source>
        <dbReference type="Xenbase" id="XB-GENE-6049365"/>
    </source>
</evidence>
<evidence type="ECO:0000313" key="24">
    <source>
        <dbReference type="RefSeq" id="XP_031761822.1"/>
    </source>
</evidence>
<dbReference type="KEGG" id="xtr:100492412"/>
<dbReference type="InterPro" id="IPR008344">
    <property type="entry name" value="TRPV5/TRPV6"/>
</dbReference>
<evidence type="ECO:0000256" key="19">
    <source>
        <dbReference type="SAM" id="MobiDB-lite"/>
    </source>
</evidence>
<dbReference type="Pfam" id="PF12796">
    <property type="entry name" value="Ank_2"/>
    <property type="match status" value="2"/>
</dbReference>
<dbReference type="GO" id="GO:0005262">
    <property type="term" value="F:calcium channel activity"/>
    <property type="evidence" value="ECO:0000318"/>
    <property type="project" value="GO_Central"/>
</dbReference>
<feature type="repeat" description="ANK" evidence="18">
    <location>
        <begin position="60"/>
        <end position="82"/>
    </location>
</feature>
<comment type="subcellular location">
    <subcellularLocation>
        <location evidence="1">Cell membrane</location>
        <topology evidence="1">Multi-pass membrane protein</topology>
    </subcellularLocation>
</comment>
<reference evidence="24" key="3">
    <citation type="submission" date="2025-04" db="UniProtKB">
        <authorList>
            <consortium name="RefSeq"/>
        </authorList>
    </citation>
    <scope>IDENTIFICATION</scope>
    <source>
        <strain evidence="24">Nigerian</strain>
        <tissue evidence="24">Liver and blood</tissue>
    </source>
</reference>
<gene>
    <name evidence="22 24 25" type="primary">trpv6</name>
</gene>
<dbReference type="GeneID" id="100492412"/>
<dbReference type="PRINTS" id="PR01765">
    <property type="entry name" value="ECACCHANNEL"/>
</dbReference>
<comment type="catalytic activity">
    <reaction evidence="17">
        <text>Ca(2+)(in) = Ca(2+)(out)</text>
        <dbReference type="Rhea" id="RHEA:29671"/>
        <dbReference type="ChEBI" id="CHEBI:29108"/>
    </reaction>
</comment>
<keyword evidence="3" id="KW-1003">Cell membrane</keyword>
<evidence type="ECO:0000256" key="16">
    <source>
        <dbReference type="ARBA" id="ARBA00023303"/>
    </source>
</evidence>
<keyword evidence="24" id="KW-0675">Receptor</keyword>
<feature type="transmembrane region" description="Helical" evidence="20">
    <location>
        <begin position="411"/>
        <end position="428"/>
    </location>
</feature>
<dbReference type="SMART" id="SM00248">
    <property type="entry name" value="ANK"/>
    <property type="match status" value="6"/>
</dbReference>
<dbReference type="PROSITE" id="PS50088">
    <property type="entry name" value="ANK_REPEAT"/>
    <property type="match status" value="3"/>
</dbReference>
<dbReference type="AlphaFoldDB" id="A0A803JUC1"/>
<evidence type="ECO:0000256" key="8">
    <source>
        <dbReference type="ARBA" id="ARBA00022723"/>
    </source>
</evidence>
<dbReference type="Xenbase" id="XB-GENE-6049365">
    <property type="gene designation" value="trpv6"/>
</dbReference>
<dbReference type="GO" id="GO:0005516">
    <property type="term" value="F:calmodulin binding"/>
    <property type="evidence" value="ECO:0007669"/>
    <property type="project" value="UniProtKB-KW"/>
</dbReference>
<reference evidence="22" key="1">
    <citation type="journal article" date="2010" name="Science">
        <title>The genome of the Western clawed frog Xenopus tropicalis.</title>
        <authorList>
            <person name="Hellsten U."/>
            <person name="Harland R.M."/>
            <person name="Gilchrist M.J."/>
            <person name="Hendrix D."/>
            <person name="Jurka J."/>
            <person name="Kapitonov V."/>
            <person name="Ovcharenko I."/>
            <person name="Putnam N.H."/>
            <person name="Shu S."/>
            <person name="Taher L."/>
            <person name="Blitz I.L."/>
            <person name="Blumberg B."/>
            <person name="Dichmann D.S."/>
            <person name="Dubchak I."/>
            <person name="Amaya E."/>
            <person name="Detter J.C."/>
            <person name="Fletcher R."/>
            <person name="Gerhard D.S."/>
            <person name="Goodstein D."/>
            <person name="Graves T."/>
            <person name="Grigoriev I.V."/>
            <person name="Grimwood J."/>
            <person name="Kawashima T."/>
            <person name="Lindquist E."/>
            <person name="Lucas S.M."/>
            <person name="Mead P.E."/>
            <person name="Mitros T."/>
            <person name="Ogino H."/>
            <person name="Ohta Y."/>
            <person name="Poliakov A.V."/>
            <person name="Pollet N."/>
            <person name="Robert J."/>
            <person name="Salamov A."/>
            <person name="Sater A.K."/>
            <person name="Schmutz J."/>
            <person name="Terry A."/>
            <person name="Vize P.D."/>
            <person name="Warren W.C."/>
            <person name="Wells D."/>
            <person name="Wills A."/>
            <person name="Wilson R.K."/>
            <person name="Zimmerman L.B."/>
            <person name="Zorn A.M."/>
            <person name="Grainger R."/>
            <person name="Grammer T."/>
            <person name="Khokha M.K."/>
            <person name="Richardson P.M."/>
            <person name="Rokhsar D.S."/>
        </authorList>
    </citation>
    <scope>NUCLEOTIDE SEQUENCE [LARGE SCALE GENOMIC DNA]</scope>
    <source>
        <strain evidence="22">Nigerian</strain>
    </source>
</reference>
<evidence type="ECO:0000256" key="6">
    <source>
        <dbReference type="ARBA" id="ARBA00022673"/>
    </source>
</evidence>
<sequence length="681" mass="77257">MQFLRSWMSGFQTLEETNEIVQHRRVQELPLLLAAKENNIERLKELLVNEACDPLQRGAQGETALHVAVTHNNMEAAQVLIQEAPALVHQPMTSDLYQGQVALHIAAVNQNVGLVKLLIESGADVSSPRATGTFFSLNPKNLFYFGEHILAFAACVGNTHIVKLLINRGADLYAQDCWGNTVLHILILQPSENLSCQMLDFILSQELQDAKQSLCQIRNKQGLSPLMLAAAEGNMAMFQHLVQKQRKAQWAFGPVTTMLYDLSEIDSWEKDQSVLEIIATSRKSQASNILNCQPVKELLKEKWKRRGRPYLLSLAALYLLYMICVSLCCANRPLKPREGNITNPRDITLFVQKTLEESYITEEDHLRLVGEIISVIGALILLLLEISQVFRVGIKVYVCRQMWENPFHFMRFSYSLMVLATLSLRVSSSDGEEIPMAMALVSGWCYMMYFAQGFQMLGPFTIIIQKLAASDLLKYCWLMALVIWGYSTALYIAYQTEDPSQLGGFFPYTTCLLSTYELFLNILNGPANYAIDVPGMYTPLYGSFCVIAFLLMFNLLTALMGDTQGDLAKQKDELWRAQIADTTVMMERRIPRCFWSSCGPTDRDMEGRRYLSVEERKWLPLPPTELNGYQEDSDEETDDEDRNTSPWTEPQWPHGSPEANDSIRIIPQGEHRLVGEEVYHI</sequence>
<evidence type="ECO:0000256" key="1">
    <source>
        <dbReference type="ARBA" id="ARBA00004651"/>
    </source>
</evidence>
<dbReference type="InterPro" id="IPR036770">
    <property type="entry name" value="Ankyrin_rpt-contain_sf"/>
</dbReference>
<proteinExistence type="predicted"/>
<dbReference type="InterPro" id="IPR024862">
    <property type="entry name" value="TRPV"/>
</dbReference>
<evidence type="ECO:0000256" key="12">
    <source>
        <dbReference type="ARBA" id="ARBA00022989"/>
    </source>
</evidence>
<feature type="repeat" description="ANK" evidence="18">
    <location>
        <begin position="145"/>
        <end position="177"/>
    </location>
</feature>
<keyword evidence="10" id="KW-0106">Calcium</keyword>
<dbReference type="OrthoDB" id="533508at2759"/>
<evidence type="ECO:0000256" key="9">
    <source>
        <dbReference type="ARBA" id="ARBA00022737"/>
    </source>
</evidence>
<dbReference type="GO" id="GO:0098703">
    <property type="term" value="P:calcium ion import across plasma membrane"/>
    <property type="evidence" value="ECO:0000318"/>
    <property type="project" value="GO_Central"/>
</dbReference>
<keyword evidence="16" id="KW-0407">Ion channel</keyword>
<keyword evidence="12 20" id="KW-1133">Transmembrane helix</keyword>
<evidence type="ECO:0000313" key="23">
    <source>
        <dbReference type="Proteomes" id="UP000008143"/>
    </source>
</evidence>
<keyword evidence="14" id="KW-0406">Ion transport</keyword>
<reference evidence="22" key="2">
    <citation type="submission" date="2021-03" db="UniProtKB">
        <authorList>
            <consortium name="Ensembl"/>
        </authorList>
    </citation>
    <scope>IDENTIFICATION</scope>
</reference>
<accession>A0A803JUC1</accession>
<evidence type="ECO:0000256" key="11">
    <source>
        <dbReference type="ARBA" id="ARBA00022860"/>
    </source>
</evidence>
<feature type="transmembrane region" description="Helical" evidence="20">
    <location>
        <begin position="472"/>
        <end position="494"/>
    </location>
</feature>
<feature type="transmembrane region" description="Helical" evidence="20">
    <location>
        <begin position="372"/>
        <end position="390"/>
    </location>
</feature>
<dbReference type="CDD" id="cd22192">
    <property type="entry name" value="TRPV5-6"/>
    <property type="match status" value="1"/>
</dbReference>